<organism evidence="6 9">
    <name type="scientific">Rotaria magnacalcarata</name>
    <dbReference type="NCBI Taxonomy" id="392030"/>
    <lineage>
        <taxon>Eukaryota</taxon>
        <taxon>Metazoa</taxon>
        <taxon>Spiralia</taxon>
        <taxon>Gnathifera</taxon>
        <taxon>Rotifera</taxon>
        <taxon>Eurotatoria</taxon>
        <taxon>Bdelloidea</taxon>
        <taxon>Philodinida</taxon>
        <taxon>Philodinidae</taxon>
        <taxon>Rotaria</taxon>
    </lineage>
</organism>
<dbReference type="Proteomes" id="UP000663824">
    <property type="component" value="Unassembled WGS sequence"/>
</dbReference>
<dbReference type="EMBL" id="CAJNOV010008320">
    <property type="protein sequence ID" value="CAF1318882.1"/>
    <property type="molecule type" value="Genomic_DNA"/>
</dbReference>
<evidence type="ECO:0000313" key="5">
    <source>
        <dbReference type="EMBL" id="CAF1206737.1"/>
    </source>
</evidence>
<keyword evidence="2" id="KW-0677">Repeat</keyword>
<evidence type="ECO:0000256" key="1">
    <source>
        <dbReference type="ARBA" id="ARBA00022729"/>
    </source>
</evidence>
<protein>
    <submittedName>
        <fullName evidence="6">Uncharacterized protein</fullName>
    </submittedName>
</protein>
<dbReference type="PROSITE" id="PS51125">
    <property type="entry name" value="NHL"/>
    <property type="match status" value="2"/>
</dbReference>
<feature type="repeat" description="NHL" evidence="4">
    <location>
        <begin position="24"/>
        <end position="60"/>
    </location>
</feature>
<evidence type="ECO:0000313" key="7">
    <source>
        <dbReference type="EMBL" id="CAF1922003.1"/>
    </source>
</evidence>
<evidence type="ECO:0000313" key="6">
    <source>
        <dbReference type="EMBL" id="CAF1318882.1"/>
    </source>
</evidence>
<evidence type="ECO:0000313" key="8">
    <source>
        <dbReference type="EMBL" id="CAF3834036.1"/>
    </source>
</evidence>
<name>A0A815EZA5_9BILA</name>
<dbReference type="PANTHER" id="PTHR10680:SF28">
    <property type="entry name" value="SMP-30_GLUCONOLACTONASE_LRE-LIKE REGION DOMAIN-CONTAINING PROTEIN"/>
    <property type="match status" value="1"/>
</dbReference>
<keyword evidence="3" id="KW-0325">Glycoprotein</keyword>
<evidence type="ECO:0000313" key="9">
    <source>
        <dbReference type="Proteomes" id="UP000663855"/>
    </source>
</evidence>
<dbReference type="AlphaFoldDB" id="A0A815EZA5"/>
<dbReference type="Pfam" id="PF01436">
    <property type="entry name" value="NHL"/>
    <property type="match status" value="2"/>
</dbReference>
<evidence type="ECO:0000256" key="4">
    <source>
        <dbReference type="PROSITE-ProRule" id="PRU00504"/>
    </source>
</evidence>
<dbReference type="Gene3D" id="2.120.10.30">
    <property type="entry name" value="TolB, C-terminal domain"/>
    <property type="match status" value="2"/>
</dbReference>
<dbReference type="EMBL" id="CAJOBI010000600">
    <property type="protein sequence ID" value="CAF3834036.1"/>
    <property type="molecule type" value="Genomic_DNA"/>
</dbReference>
<keyword evidence="1" id="KW-0732">Signal</keyword>
<sequence>MLNIPENAKWADKGVTVAGGRKQGTTINQLCYPEGLFVDDHQTVFIADWGNHCIMQWKKDDTNGKIVAGGNGRGRRLYQLNRPTDVLIDKEKNSLIISDQGNRRVVRWLLVNDKAQGEILIENICCYGLAMDDQGYLYVSDIETHEVRRYKLGVNGFTLVAGGNGEGADFNQLNYPTYLFVDPQQSVYVSDWNNHRVMKWIKGAKKGIVVAGGQGHGNGLTQLEYPNGLFVDASETLYVADWGNHRVVSWPQGAQQGIIIAGGNGRGIGANQFYYPHDLFFDQHHNLYVTDYNNRRVQLFSLKINS</sequence>
<dbReference type="CDD" id="cd05819">
    <property type="entry name" value="NHL"/>
    <property type="match status" value="1"/>
</dbReference>
<dbReference type="EMBL" id="CAJNOW010000013">
    <property type="protein sequence ID" value="CAF1206737.1"/>
    <property type="molecule type" value="Genomic_DNA"/>
</dbReference>
<dbReference type="EMBL" id="CAJNRE010000145">
    <property type="protein sequence ID" value="CAF1922003.1"/>
    <property type="molecule type" value="Genomic_DNA"/>
</dbReference>
<dbReference type="InterPro" id="IPR001258">
    <property type="entry name" value="NHL_repeat"/>
</dbReference>
<accession>A0A815EZA5</accession>
<dbReference type="GO" id="GO:0005576">
    <property type="term" value="C:extracellular region"/>
    <property type="evidence" value="ECO:0007669"/>
    <property type="project" value="TreeGrafter"/>
</dbReference>
<dbReference type="OrthoDB" id="5987831at2759"/>
<comment type="caution">
    <text evidence="6">The sequence shown here is derived from an EMBL/GenBank/DDBJ whole genome shotgun (WGS) entry which is preliminary data.</text>
</comment>
<proteinExistence type="predicted"/>
<gene>
    <name evidence="6" type="ORF">CJN711_LOCUS17829</name>
    <name evidence="5" type="ORF">KQP761_LOCUS126</name>
    <name evidence="7" type="ORF">MBJ925_LOCUS2258</name>
    <name evidence="8" type="ORF">SMN809_LOCUS3040</name>
</gene>
<dbReference type="Proteomes" id="UP000663855">
    <property type="component" value="Unassembled WGS sequence"/>
</dbReference>
<dbReference type="Proteomes" id="UP000676336">
    <property type="component" value="Unassembled WGS sequence"/>
</dbReference>
<dbReference type="PANTHER" id="PTHR10680">
    <property type="entry name" value="PEPTIDYL-GLYCINE ALPHA-AMIDATING MONOOXYGENASE"/>
    <property type="match status" value="1"/>
</dbReference>
<dbReference type="SUPFAM" id="SSF101898">
    <property type="entry name" value="NHL repeat"/>
    <property type="match status" value="1"/>
</dbReference>
<evidence type="ECO:0000256" key="3">
    <source>
        <dbReference type="ARBA" id="ARBA00023180"/>
    </source>
</evidence>
<reference evidence="6" key="1">
    <citation type="submission" date="2021-02" db="EMBL/GenBank/DDBJ databases">
        <authorList>
            <person name="Nowell W R."/>
        </authorList>
    </citation>
    <scope>NUCLEOTIDE SEQUENCE</scope>
</reference>
<dbReference type="InterPro" id="IPR011042">
    <property type="entry name" value="6-blade_b-propeller_TolB-like"/>
</dbReference>
<dbReference type="Proteomes" id="UP000663834">
    <property type="component" value="Unassembled WGS sequence"/>
</dbReference>
<feature type="repeat" description="NHL" evidence="4">
    <location>
        <begin position="266"/>
        <end position="303"/>
    </location>
</feature>
<evidence type="ECO:0000256" key="2">
    <source>
        <dbReference type="ARBA" id="ARBA00022737"/>
    </source>
</evidence>